<feature type="compositionally biased region" description="Basic residues" evidence="1">
    <location>
        <begin position="99"/>
        <end position="108"/>
    </location>
</feature>
<accession>A0A6G0TJW0</accession>
<reference evidence="2 3" key="1">
    <citation type="submission" date="2019-08" db="EMBL/GenBank/DDBJ databases">
        <title>The genome of the soybean aphid Biotype 1, its phylome, world population structure and adaptation to the North American continent.</title>
        <authorList>
            <person name="Giordano R."/>
            <person name="Donthu R.K."/>
            <person name="Hernandez A.G."/>
            <person name="Wright C.L."/>
            <person name="Zimin A.V."/>
        </authorList>
    </citation>
    <scope>NUCLEOTIDE SEQUENCE [LARGE SCALE GENOMIC DNA]</scope>
    <source>
        <tissue evidence="2">Whole aphids</tissue>
    </source>
</reference>
<comment type="caution">
    <text evidence="2">The sequence shown here is derived from an EMBL/GenBank/DDBJ whole genome shotgun (WGS) entry which is preliminary data.</text>
</comment>
<protein>
    <submittedName>
        <fullName evidence="2">Uncharacterized protein</fullName>
    </submittedName>
</protein>
<keyword evidence="3" id="KW-1185">Reference proteome</keyword>
<feature type="region of interest" description="Disordered" evidence="1">
    <location>
        <begin position="88"/>
        <end position="108"/>
    </location>
</feature>
<gene>
    <name evidence="2" type="ORF">AGLY_008758</name>
</gene>
<dbReference type="Proteomes" id="UP000475862">
    <property type="component" value="Unassembled WGS sequence"/>
</dbReference>
<dbReference type="EMBL" id="VYZN01000030">
    <property type="protein sequence ID" value="KAE9534022.1"/>
    <property type="molecule type" value="Genomic_DNA"/>
</dbReference>
<evidence type="ECO:0000313" key="3">
    <source>
        <dbReference type="Proteomes" id="UP000475862"/>
    </source>
</evidence>
<organism evidence="2 3">
    <name type="scientific">Aphis glycines</name>
    <name type="common">Soybean aphid</name>
    <dbReference type="NCBI Taxonomy" id="307491"/>
    <lineage>
        <taxon>Eukaryota</taxon>
        <taxon>Metazoa</taxon>
        <taxon>Ecdysozoa</taxon>
        <taxon>Arthropoda</taxon>
        <taxon>Hexapoda</taxon>
        <taxon>Insecta</taxon>
        <taxon>Pterygota</taxon>
        <taxon>Neoptera</taxon>
        <taxon>Paraneoptera</taxon>
        <taxon>Hemiptera</taxon>
        <taxon>Sternorrhyncha</taxon>
        <taxon>Aphidomorpha</taxon>
        <taxon>Aphidoidea</taxon>
        <taxon>Aphididae</taxon>
        <taxon>Aphidini</taxon>
        <taxon>Aphis</taxon>
        <taxon>Aphis</taxon>
    </lineage>
</organism>
<name>A0A6G0TJW0_APHGL</name>
<evidence type="ECO:0000256" key="1">
    <source>
        <dbReference type="SAM" id="MobiDB-lite"/>
    </source>
</evidence>
<dbReference type="AlphaFoldDB" id="A0A6G0TJW0"/>
<evidence type="ECO:0000313" key="2">
    <source>
        <dbReference type="EMBL" id="KAE9534022.1"/>
    </source>
</evidence>
<sequence length="179" mass="21018">MKKSVPRTRTAAYWWFTSRYGSQYIYWALFKNKSVFSHYYHLQHLCQHTTTNDEHNLTSTNYLLDTAAKTFVKQSGDRRPRRQIYQLSSGHSSEDTRETRRRPTNTPQRRHLKIEAAVDNLSLGVQYQRLLHVVLHARSITTDKKRFFLGPLVQSHCSEPTQVSLFPNCYILYVAPLKA</sequence>
<proteinExistence type="predicted"/>